<feature type="region of interest" description="Disordered" evidence="1">
    <location>
        <begin position="291"/>
        <end position="311"/>
    </location>
</feature>
<name>A0A9W6G4J2_9ACTN</name>
<evidence type="ECO:0000313" key="2">
    <source>
        <dbReference type="EMBL" id="GLI40202.1"/>
    </source>
</evidence>
<gene>
    <name evidence="2" type="ORF">GALLR39Z86_00520</name>
</gene>
<dbReference type="SUPFAM" id="SSF54631">
    <property type="entry name" value="CBS-domain pair"/>
    <property type="match status" value="1"/>
</dbReference>
<sequence length="311" mass="34988">MIAFWQARIVSSTVILRILEELEKHGLTVEPDLHGLELSAVVEIRPVGQETAGDTSAIGYSIGDIPAARDGLYCVNWDEPVTAMFDEMLRSGRDHIGVIDKDGLLIGCANMIEVSRAMHNSPETPAELVAKGRHLEVNASEKLFRWTGEIIRRGYVCVVDESGSVTGAVNCADITLEHERRMLPLSLIEEIEVRLRNSIPERIDVAYRRRGKVFRERKRPDDLTFGDYVTLIREDESFRKMGWGVPGSRLSKAVNRVRIIRNAVFHHRPGRPNQDDVAELEALLRTLEVFDNSSGKNPRRDNASNDPGQNR</sequence>
<evidence type="ECO:0008006" key="4">
    <source>
        <dbReference type="Google" id="ProtNLM"/>
    </source>
</evidence>
<evidence type="ECO:0000256" key="1">
    <source>
        <dbReference type="SAM" id="MobiDB-lite"/>
    </source>
</evidence>
<dbReference type="Proteomes" id="UP001144313">
    <property type="component" value="Unassembled WGS sequence"/>
</dbReference>
<accession>A0A9W6G4J2</accession>
<proteinExistence type="predicted"/>
<reference evidence="2" key="1">
    <citation type="submission" date="2022-12" db="EMBL/GenBank/DDBJ databases">
        <title>Reference genome sequencing for broad-spectrum identification of bacterial and archaeal isolates by mass spectrometry.</title>
        <authorList>
            <person name="Sekiguchi Y."/>
            <person name="Tourlousse D.M."/>
        </authorList>
    </citation>
    <scope>NUCLEOTIDE SEQUENCE</scope>
    <source>
        <strain evidence="2">LLR39Z86</strain>
    </source>
</reference>
<comment type="caution">
    <text evidence="2">The sequence shown here is derived from an EMBL/GenBank/DDBJ whole genome shotgun (WGS) entry which is preliminary data.</text>
</comment>
<organism evidence="2 3">
    <name type="scientific">Glycomyces algeriensis</name>
    <dbReference type="NCBI Taxonomy" id="256037"/>
    <lineage>
        <taxon>Bacteria</taxon>
        <taxon>Bacillati</taxon>
        <taxon>Actinomycetota</taxon>
        <taxon>Actinomycetes</taxon>
        <taxon>Glycomycetales</taxon>
        <taxon>Glycomycetaceae</taxon>
        <taxon>Glycomyces</taxon>
    </lineage>
</organism>
<protein>
    <recommendedName>
        <fullName evidence="4">CBS domain-containing protein</fullName>
    </recommendedName>
</protein>
<dbReference type="InterPro" id="IPR046342">
    <property type="entry name" value="CBS_dom_sf"/>
</dbReference>
<keyword evidence="3" id="KW-1185">Reference proteome</keyword>
<dbReference type="AlphaFoldDB" id="A0A9W6G4J2"/>
<evidence type="ECO:0000313" key="3">
    <source>
        <dbReference type="Proteomes" id="UP001144313"/>
    </source>
</evidence>
<dbReference type="EMBL" id="BSDT01000001">
    <property type="protein sequence ID" value="GLI40202.1"/>
    <property type="molecule type" value="Genomic_DNA"/>
</dbReference>